<dbReference type="InterPro" id="IPR015424">
    <property type="entry name" value="PyrdxlP-dep_Trfase"/>
</dbReference>
<dbReference type="OrthoDB" id="9801272at2"/>
<dbReference type="InterPro" id="IPR023010">
    <property type="entry name" value="GcvPA"/>
</dbReference>
<dbReference type="InterPro" id="IPR015421">
    <property type="entry name" value="PyrdxlP-dep_Trfase_major"/>
</dbReference>
<dbReference type="InterPro" id="IPR015422">
    <property type="entry name" value="PyrdxlP-dep_Trfase_small"/>
</dbReference>
<dbReference type="PANTHER" id="PTHR42806">
    <property type="entry name" value="GLYCINE CLEAVAGE SYSTEM P-PROTEIN"/>
    <property type="match status" value="1"/>
</dbReference>
<dbReference type="PIRSF" id="PIRSF006815">
    <property type="entry name" value="GcvPA"/>
    <property type="match status" value="1"/>
</dbReference>
<protein>
    <submittedName>
        <fullName evidence="3">Glycine dehydrogenase subunit 1</fullName>
        <ecNumber evidence="3">1.4.4.2</ecNumber>
    </submittedName>
</protein>
<accession>A0A1L8CMD1</accession>
<dbReference type="GO" id="GO:0004375">
    <property type="term" value="F:glycine dehydrogenase (decarboxylating) activity"/>
    <property type="evidence" value="ECO:0007669"/>
    <property type="project" value="UniProtKB-EC"/>
</dbReference>
<dbReference type="SUPFAM" id="SSF53383">
    <property type="entry name" value="PLP-dependent transferases"/>
    <property type="match status" value="1"/>
</dbReference>
<dbReference type="Gene3D" id="3.90.1150.10">
    <property type="entry name" value="Aspartate Aminotransferase, domain 1"/>
    <property type="match status" value="1"/>
</dbReference>
<evidence type="ECO:0000256" key="1">
    <source>
        <dbReference type="ARBA" id="ARBA00023002"/>
    </source>
</evidence>
<evidence type="ECO:0000313" key="4">
    <source>
        <dbReference type="Proteomes" id="UP000231632"/>
    </source>
</evidence>
<dbReference type="PANTHER" id="PTHR42806:SF1">
    <property type="entry name" value="GLYCINE DEHYDROGENASE (DECARBOXYLATING)"/>
    <property type="match status" value="1"/>
</dbReference>
<proteinExistence type="predicted"/>
<dbReference type="Pfam" id="PF02347">
    <property type="entry name" value="GDC-P"/>
    <property type="match status" value="1"/>
</dbReference>
<name>A0A1L8CMD1_9PROT</name>
<evidence type="ECO:0000259" key="2">
    <source>
        <dbReference type="Pfam" id="PF02347"/>
    </source>
</evidence>
<sequence length="448" mass="48440">MRFLPHTDTDRTAMLETIGVSNMAELFSDIPGEFHIEKGSLEIADALSEAGIVRKFTKASEKNRNATNSRYFLGGGTYHHFVPAVVDYIISRGEFLTAYTPYQPEISQGTLQALFEFQTMIARLTGMDVSNASMYEAATATAEAALMARRVTRKSRVVMAGSVNPRYRSVTANYLSRLDGEYAEVDMGRHGTDLDKVIAAIDEKTACVIVQYPDFYGSVYDLAPLRAACDAARCLMVVAFSDISAFALIESPGAMGADIAVGSGQSLGIPMGFGGPHLGLFTCKQKYLRQMPGRVCGLTSDADGKRGFVLTLSTREQHIRREKATSNICSNQGLMCTAAATYMTQMGDAGLGTVARHSAAALHSLVSQLPGHVTAAHGAHYNETVLSFADQQARDRFLKAAQESDIFAGIPLEQIETAADGRHLLVATTEMVEEADINDYLAILEVAK</sequence>
<dbReference type="Proteomes" id="UP000231632">
    <property type="component" value="Unassembled WGS sequence"/>
</dbReference>
<gene>
    <name evidence="3" type="ORF">MMIC_P1042</name>
</gene>
<dbReference type="Gene3D" id="3.40.640.10">
    <property type="entry name" value="Type I PLP-dependent aspartate aminotransferase-like (Major domain)"/>
    <property type="match status" value="1"/>
</dbReference>
<dbReference type="STRING" id="1921010.MMIC_P1042"/>
<dbReference type="InterPro" id="IPR049315">
    <property type="entry name" value="GDC-P_N"/>
</dbReference>
<dbReference type="NCBIfam" id="NF001696">
    <property type="entry name" value="PRK00451.1"/>
    <property type="match status" value="1"/>
</dbReference>
<keyword evidence="1 3" id="KW-0560">Oxidoreductase</keyword>
<dbReference type="AlphaFoldDB" id="A0A1L8CMD1"/>
<comment type="caution">
    <text evidence="3">The sequence shown here is derived from an EMBL/GenBank/DDBJ whole genome shotgun (WGS) entry which is preliminary data.</text>
</comment>
<feature type="domain" description="Glycine cleavage system P-protein N-terminal" evidence="2">
    <location>
        <begin position="1"/>
        <end position="444"/>
    </location>
</feature>
<dbReference type="EC" id="1.4.4.2" evidence="3"/>
<reference evidence="3 4" key="1">
    <citation type="journal article" date="2017" name="Arch. Microbiol.">
        <title>Mariprofundus micogutta sp. nov., a novel iron-oxidizing zetaproteobacterium isolated from a deep-sea hydrothermal field at the Bayonnaise knoll of the Izu-Ogasawara arc, and a description of Mariprofundales ord. nov. and Zetaproteobacteria classis nov.</title>
        <authorList>
            <person name="Makita H."/>
            <person name="Tanaka E."/>
            <person name="Mitsunobu S."/>
            <person name="Miyazaki M."/>
            <person name="Nunoura T."/>
            <person name="Uematsu K."/>
            <person name="Takaki Y."/>
            <person name="Nishi S."/>
            <person name="Shimamura S."/>
            <person name="Takai K."/>
        </authorList>
    </citation>
    <scope>NUCLEOTIDE SEQUENCE [LARGE SCALE GENOMIC DNA]</scope>
    <source>
        <strain evidence="3 4">ET2</strain>
    </source>
</reference>
<evidence type="ECO:0000313" key="3">
    <source>
        <dbReference type="EMBL" id="GAV20080.1"/>
    </source>
</evidence>
<keyword evidence="4" id="KW-1185">Reference proteome</keyword>
<dbReference type="EMBL" id="BDFD01000007">
    <property type="protein sequence ID" value="GAV20080.1"/>
    <property type="molecule type" value="Genomic_DNA"/>
</dbReference>
<dbReference type="GO" id="GO:0009116">
    <property type="term" value="P:nucleoside metabolic process"/>
    <property type="evidence" value="ECO:0007669"/>
    <property type="project" value="InterPro"/>
</dbReference>
<organism evidence="3 4">
    <name type="scientific">Mariprofundus micogutta</name>
    <dbReference type="NCBI Taxonomy" id="1921010"/>
    <lineage>
        <taxon>Bacteria</taxon>
        <taxon>Pseudomonadati</taxon>
        <taxon>Pseudomonadota</taxon>
        <taxon>Candidatius Mariprofundia</taxon>
        <taxon>Mariprofundales</taxon>
        <taxon>Mariprofundaceae</taxon>
        <taxon>Mariprofundus</taxon>
    </lineage>
</organism>